<evidence type="ECO:0000259" key="2">
    <source>
        <dbReference type="SMART" id="SM00507"/>
    </source>
</evidence>
<gene>
    <name evidence="3" type="ORF">GT728_17590</name>
</gene>
<dbReference type="Pfam" id="PF14279">
    <property type="entry name" value="HNH_5"/>
    <property type="match status" value="1"/>
</dbReference>
<accession>A0A6L8T609</accession>
<protein>
    <recommendedName>
        <fullName evidence="2">HNH nuclease domain-containing protein</fullName>
    </recommendedName>
</protein>
<dbReference type="InterPro" id="IPR003615">
    <property type="entry name" value="HNH_nuc"/>
</dbReference>
<sequence>MTDATPSVSNPPAGISSSSHRKCFTAQKRAAVYNKTEGHCAICGEFVPYTDFTVDHIIPLAKGGSNDLSNLQCSCGVCNRIKQDILPEDLMKKLTRIMVYQVGQKGNKKYKKILRKACR</sequence>
<evidence type="ECO:0000313" key="4">
    <source>
        <dbReference type="Proteomes" id="UP000477285"/>
    </source>
</evidence>
<name>A0A6L8T609_9FIRM</name>
<evidence type="ECO:0000313" key="3">
    <source>
        <dbReference type="EMBL" id="MZL34947.1"/>
    </source>
</evidence>
<dbReference type="PANTHER" id="PTHR33877">
    <property type="entry name" value="SLL1193 PROTEIN"/>
    <property type="match status" value="1"/>
</dbReference>
<dbReference type="InterPro" id="IPR052892">
    <property type="entry name" value="NA-targeting_endonuclease"/>
</dbReference>
<feature type="region of interest" description="Disordered" evidence="1">
    <location>
        <begin position="1"/>
        <end position="21"/>
    </location>
</feature>
<dbReference type="Proteomes" id="UP000477285">
    <property type="component" value="Unassembled WGS sequence"/>
</dbReference>
<evidence type="ECO:0000256" key="1">
    <source>
        <dbReference type="SAM" id="MobiDB-lite"/>
    </source>
</evidence>
<dbReference type="SMART" id="SM00507">
    <property type="entry name" value="HNHc"/>
    <property type="match status" value="1"/>
</dbReference>
<proteinExistence type="predicted"/>
<dbReference type="EMBL" id="WWVQ01000061">
    <property type="protein sequence ID" value="MZL34947.1"/>
    <property type="molecule type" value="Genomic_DNA"/>
</dbReference>
<feature type="compositionally biased region" description="Polar residues" evidence="1">
    <location>
        <begin position="1"/>
        <end position="18"/>
    </location>
</feature>
<dbReference type="Gene3D" id="1.10.30.50">
    <property type="match status" value="1"/>
</dbReference>
<organism evidence="3 4">
    <name type="scientific">Blautia wexlerae</name>
    <dbReference type="NCBI Taxonomy" id="418240"/>
    <lineage>
        <taxon>Bacteria</taxon>
        <taxon>Bacillati</taxon>
        <taxon>Bacillota</taxon>
        <taxon>Clostridia</taxon>
        <taxon>Lachnospirales</taxon>
        <taxon>Lachnospiraceae</taxon>
        <taxon>Blautia</taxon>
    </lineage>
</organism>
<comment type="caution">
    <text evidence="3">The sequence shown here is derived from an EMBL/GenBank/DDBJ whole genome shotgun (WGS) entry which is preliminary data.</text>
</comment>
<dbReference type="AlphaFoldDB" id="A0A6L8T609"/>
<dbReference type="PANTHER" id="PTHR33877:SF2">
    <property type="entry name" value="OS07G0170200 PROTEIN"/>
    <property type="match status" value="1"/>
</dbReference>
<feature type="domain" description="HNH nuclease" evidence="2">
    <location>
        <begin position="27"/>
        <end position="80"/>
    </location>
</feature>
<dbReference type="CDD" id="cd00085">
    <property type="entry name" value="HNHc"/>
    <property type="match status" value="1"/>
</dbReference>
<dbReference type="InterPro" id="IPR029471">
    <property type="entry name" value="HNH_5"/>
</dbReference>
<reference evidence="3 4" key="1">
    <citation type="journal article" date="2019" name="Nat. Med.">
        <title>A library of human gut bacterial isolates paired with longitudinal multiomics data enables mechanistic microbiome research.</title>
        <authorList>
            <person name="Poyet M."/>
            <person name="Groussin M."/>
            <person name="Gibbons S.M."/>
            <person name="Avila-Pacheco J."/>
            <person name="Jiang X."/>
            <person name="Kearney S.M."/>
            <person name="Perrotta A.R."/>
            <person name="Berdy B."/>
            <person name="Zhao S."/>
            <person name="Lieberman T.D."/>
            <person name="Swanson P.K."/>
            <person name="Smith M."/>
            <person name="Roesemann S."/>
            <person name="Alexander J.E."/>
            <person name="Rich S.A."/>
            <person name="Livny J."/>
            <person name="Vlamakis H."/>
            <person name="Clish C."/>
            <person name="Bullock K."/>
            <person name="Deik A."/>
            <person name="Scott J."/>
            <person name="Pierce K.A."/>
            <person name="Xavier R.J."/>
            <person name="Alm E.J."/>
        </authorList>
    </citation>
    <scope>NUCLEOTIDE SEQUENCE [LARGE SCALE GENOMIC DNA]</scope>
    <source>
        <strain evidence="3 4">BIOML-A1</strain>
    </source>
</reference>